<keyword evidence="2" id="KW-1185">Reference proteome</keyword>
<gene>
    <name evidence="1" type="ORF">JG688_00009875</name>
</gene>
<evidence type="ECO:0000313" key="2">
    <source>
        <dbReference type="Proteomes" id="UP000709295"/>
    </source>
</evidence>
<accession>A0A8J5J686</accession>
<name>A0A8J5J686_9STRA</name>
<proteinExistence type="predicted"/>
<sequence>MSELYCIAVTRPCTPTASHNHWGGHVDVLRLAPWPNTGFHCPTGTTISGIQDPVLRTYITNRRVLLETGFELMSQRELLNGRRVQSIRSSRTRAERGYASSTDHPLAYLDEAQSASKRAHQVKISKNLVWRIIHDCGFIWKVLNRSATHIKEQDISRFAEKLCYVD</sequence>
<comment type="caution">
    <text evidence="1">The sequence shown here is derived from an EMBL/GenBank/DDBJ whole genome shotgun (WGS) entry which is preliminary data.</text>
</comment>
<dbReference type="AlphaFoldDB" id="A0A8J5J686"/>
<dbReference type="Proteomes" id="UP000709295">
    <property type="component" value="Unassembled WGS sequence"/>
</dbReference>
<reference evidence="1" key="1">
    <citation type="submission" date="2021-01" db="EMBL/GenBank/DDBJ databases">
        <title>Phytophthora aleatoria, a newly-described species from Pinus radiata is distinct from Phytophthora cactorum isolates based on comparative genomics.</title>
        <authorList>
            <person name="Mcdougal R."/>
            <person name="Panda P."/>
            <person name="Williams N."/>
            <person name="Studholme D.J."/>
        </authorList>
    </citation>
    <scope>NUCLEOTIDE SEQUENCE</scope>
    <source>
        <strain evidence="1">NZFS 4037</strain>
    </source>
</reference>
<evidence type="ECO:0000313" key="1">
    <source>
        <dbReference type="EMBL" id="KAG6959898.1"/>
    </source>
</evidence>
<protein>
    <submittedName>
        <fullName evidence="1">Uncharacterized protein</fullName>
    </submittedName>
</protein>
<dbReference type="EMBL" id="JAENGY010000590">
    <property type="protein sequence ID" value="KAG6959898.1"/>
    <property type="molecule type" value="Genomic_DNA"/>
</dbReference>
<organism evidence="1 2">
    <name type="scientific">Phytophthora aleatoria</name>
    <dbReference type="NCBI Taxonomy" id="2496075"/>
    <lineage>
        <taxon>Eukaryota</taxon>
        <taxon>Sar</taxon>
        <taxon>Stramenopiles</taxon>
        <taxon>Oomycota</taxon>
        <taxon>Peronosporomycetes</taxon>
        <taxon>Peronosporales</taxon>
        <taxon>Peronosporaceae</taxon>
        <taxon>Phytophthora</taxon>
    </lineage>
</organism>